<evidence type="ECO:0000313" key="4">
    <source>
        <dbReference type="EMBL" id="RKN31697.1"/>
    </source>
</evidence>
<dbReference type="GO" id="GO:0019622">
    <property type="term" value="P:3-(3-hydroxy)phenylpropionate catabolic process"/>
    <property type="evidence" value="ECO:0007669"/>
    <property type="project" value="TreeGrafter"/>
</dbReference>
<evidence type="ECO:0000256" key="2">
    <source>
        <dbReference type="SAM" id="MobiDB-lite"/>
    </source>
</evidence>
<dbReference type="GO" id="GO:0071949">
    <property type="term" value="F:FAD binding"/>
    <property type="evidence" value="ECO:0007669"/>
    <property type="project" value="InterPro"/>
</dbReference>
<dbReference type="InterPro" id="IPR002938">
    <property type="entry name" value="FAD-bd"/>
</dbReference>
<organism evidence="4 5">
    <name type="scientific">Micromonospora musae</name>
    <dbReference type="NCBI Taxonomy" id="1894970"/>
    <lineage>
        <taxon>Bacteria</taxon>
        <taxon>Bacillati</taxon>
        <taxon>Actinomycetota</taxon>
        <taxon>Actinomycetes</taxon>
        <taxon>Micromonosporales</taxon>
        <taxon>Micromonosporaceae</taxon>
        <taxon>Micromonospora</taxon>
    </lineage>
</organism>
<dbReference type="PRINTS" id="PR00420">
    <property type="entry name" value="RNGMNOXGNASE"/>
</dbReference>
<dbReference type="Gene3D" id="3.30.70.2450">
    <property type="match status" value="1"/>
</dbReference>
<accession>A0A3A9YHP1</accession>
<sequence>MNERRRVEPGRAARNGRLSGPSPRAGLANGRAGGEIRFVDADVLIAGCGPVGAVLAALLGGRGVRVAVVDPAADAGSPSHPHPRAAVLDAHTQRILRRIDGLAGWEDWAVPLRRSQLLAPDRRPLLTLRLPDGVPAGVMLDQPRLERALRDRLARTQTVRLYAGRSVTALQQSADRVTVTLDDGSSLTAAWLVGCDGASSTVRGLIGVGYDGVSYPEPWLVVDARTDEPGTGEPTFSYVLDPARPMVAFERPGARRWEWMLLPGEDPAGMTARADELIRPWADPAALRVERAAVFTFHARTASAWRRGRVLLAGDAAHSMPPFTGQGLGAGLRDVATLSWLLTDAPADLDRYERERRPAVTRMTRTALRTGRIVLGRNHLAAAALRGVVRTAGLLPGLDARVATAAAAPERLPDGTRQLPDTPLVVDGRRTTLDALLGNRWGVLSGGAGILDPETRAWLTARDAVFADVDGFAQGQVTIVRPDRFIATGVPLG</sequence>
<protein>
    <submittedName>
        <fullName evidence="4">3-(3-hydroxyphenyl)propionate hydroxylase</fullName>
    </submittedName>
</protein>
<gene>
    <name evidence="4" type="ORF">D7044_15460</name>
</gene>
<dbReference type="SUPFAM" id="SSF51905">
    <property type="entry name" value="FAD/NAD(P)-binding domain"/>
    <property type="match status" value="1"/>
</dbReference>
<feature type="domain" description="FAD-binding" evidence="3">
    <location>
        <begin position="40"/>
        <end position="366"/>
    </location>
</feature>
<dbReference type="GO" id="GO:0008688">
    <property type="term" value="F:3-(3-hydroxyphenyl)propionate hydroxylase activity"/>
    <property type="evidence" value="ECO:0007669"/>
    <property type="project" value="TreeGrafter"/>
</dbReference>
<keyword evidence="1" id="KW-0560">Oxidoreductase</keyword>
<proteinExistence type="predicted"/>
<evidence type="ECO:0000313" key="5">
    <source>
        <dbReference type="Proteomes" id="UP000275865"/>
    </source>
</evidence>
<dbReference type="AlphaFoldDB" id="A0A3A9YHP1"/>
<evidence type="ECO:0000259" key="3">
    <source>
        <dbReference type="Pfam" id="PF01494"/>
    </source>
</evidence>
<dbReference type="Proteomes" id="UP000275865">
    <property type="component" value="Unassembled WGS sequence"/>
</dbReference>
<dbReference type="InterPro" id="IPR036188">
    <property type="entry name" value="FAD/NAD-bd_sf"/>
</dbReference>
<comment type="caution">
    <text evidence="4">The sequence shown here is derived from an EMBL/GenBank/DDBJ whole genome shotgun (WGS) entry which is preliminary data.</text>
</comment>
<feature type="region of interest" description="Disordered" evidence="2">
    <location>
        <begin position="1"/>
        <end position="29"/>
    </location>
</feature>
<name>A0A3A9YHP1_9ACTN</name>
<dbReference type="PANTHER" id="PTHR43476:SF3">
    <property type="entry name" value="FAD-BINDING MONOOXYGENASE"/>
    <property type="match status" value="1"/>
</dbReference>
<dbReference type="EMBL" id="RAZT01000007">
    <property type="protein sequence ID" value="RKN31697.1"/>
    <property type="molecule type" value="Genomic_DNA"/>
</dbReference>
<dbReference type="Pfam" id="PF01494">
    <property type="entry name" value="FAD_binding_3"/>
    <property type="match status" value="1"/>
</dbReference>
<dbReference type="Gene3D" id="3.50.50.60">
    <property type="entry name" value="FAD/NAD(P)-binding domain"/>
    <property type="match status" value="1"/>
</dbReference>
<feature type="compositionally biased region" description="Basic and acidic residues" evidence="2">
    <location>
        <begin position="1"/>
        <end position="11"/>
    </location>
</feature>
<dbReference type="PANTHER" id="PTHR43476">
    <property type="entry name" value="3-(3-HYDROXY-PHENYL)PROPIONATE/3-HYDROXYCINNAMIC ACID HYDROXYLASE"/>
    <property type="match status" value="1"/>
</dbReference>
<evidence type="ECO:0000256" key="1">
    <source>
        <dbReference type="ARBA" id="ARBA00023002"/>
    </source>
</evidence>
<reference evidence="4 5" key="1">
    <citation type="submission" date="2018-09" db="EMBL/GenBank/DDBJ databases">
        <title>Micromonospora sp. nov. MS1-9, isolated from a root of Musa sp.</title>
        <authorList>
            <person name="Kuncharoen N."/>
            <person name="Kudo T."/>
            <person name="Ohkuma M."/>
            <person name="Yuki M."/>
            <person name="Tanasupawat S."/>
        </authorList>
    </citation>
    <scope>NUCLEOTIDE SEQUENCE [LARGE SCALE GENOMIC DNA]</scope>
    <source>
        <strain evidence="4 5">MS1-9</strain>
    </source>
</reference>
<dbReference type="InterPro" id="IPR050631">
    <property type="entry name" value="PheA/TfdB_FAD_monoxygenase"/>
</dbReference>